<feature type="transmembrane region" description="Helical" evidence="10">
    <location>
        <begin position="20"/>
        <end position="48"/>
    </location>
</feature>
<reference evidence="12 13" key="1">
    <citation type="journal article" date="2022" name="Gigascience">
        <title>A chromosome-level genome assembly and annotation of the desert horned lizard, Phrynosoma platyrhinos, provides insight into chromosomal rearrangements among reptiles.</title>
        <authorList>
            <person name="Koochekian N."/>
            <person name="Ascanio A."/>
            <person name="Farleigh K."/>
            <person name="Card D.C."/>
            <person name="Schield D.R."/>
            <person name="Castoe T.A."/>
            <person name="Jezkova T."/>
        </authorList>
    </citation>
    <scope>NUCLEOTIDE SEQUENCE [LARGE SCALE GENOMIC DNA]</scope>
    <source>
        <tissue evidence="12">Liver</tissue>
    </source>
</reference>
<dbReference type="InterPro" id="IPR000276">
    <property type="entry name" value="GPCR_Rhodpsn"/>
</dbReference>
<evidence type="ECO:0000256" key="3">
    <source>
        <dbReference type="ARBA" id="ARBA00022989"/>
    </source>
</evidence>
<proteinExistence type="inferred from homology"/>
<evidence type="ECO:0000256" key="9">
    <source>
        <dbReference type="RuleBase" id="RU000688"/>
    </source>
</evidence>
<keyword evidence="3 10" id="KW-1133">Transmembrane helix</keyword>
<feature type="transmembrane region" description="Helical" evidence="10">
    <location>
        <begin position="137"/>
        <end position="157"/>
    </location>
</feature>
<feature type="transmembrane region" description="Helical" evidence="10">
    <location>
        <begin position="60"/>
        <end position="79"/>
    </location>
</feature>
<dbReference type="InterPro" id="IPR017452">
    <property type="entry name" value="GPCR_Rhodpsn_7TM"/>
</dbReference>
<evidence type="ECO:0000256" key="4">
    <source>
        <dbReference type="ARBA" id="ARBA00023040"/>
    </source>
</evidence>
<evidence type="ECO:0000259" key="11">
    <source>
        <dbReference type="PROSITE" id="PS50262"/>
    </source>
</evidence>
<feature type="transmembrane region" description="Helical" evidence="10">
    <location>
        <begin position="181"/>
        <end position="203"/>
    </location>
</feature>
<keyword evidence="2 9" id="KW-0812">Transmembrane</keyword>
<dbReference type="CDD" id="cd14982">
    <property type="entry name" value="7tmA_purinoceptor-like"/>
    <property type="match status" value="1"/>
</dbReference>
<keyword evidence="7" id="KW-0325">Glycoprotein</keyword>
<keyword evidence="5 10" id="KW-0472">Membrane</keyword>
<evidence type="ECO:0000256" key="7">
    <source>
        <dbReference type="ARBA" id="ARBA00023180"/>
    </source>
</evidence>
<comment type="caution">
    <text evidence="12">The sequence shown here is derived from an EMBL/GenBank/DDBJ whole genome shotgun (WGS) entry which is preliminary data.</text>
</comment>
<evidence type="ECO:0000256" key="8">
    <source>
        <dbReference type="ARBA" id="ARBA00023224"/>
    </source>
</evidence>
<dbReference type="Gene3D" id="1.20.1070.10">
    <property type="entry name" value="Rhodopsin 7-helix transmembrane proteins"/>
    <property type="match status" value="1"/>
</dbReference>
<dbReference type="EMBL" id="JAIPUX010000035">
    <property type="protein sequence ID" value="KAH0631162.1"/>
    <property type="molecule type" value="Genomic_DNA"/>
</dbReference>
<evidence type="ECO:0000313" key="12">
    <source>
        <dbReference type="EMBL" id="KAH0631162.1"/>
    </source>
</evidence>
<dbReference type="PANTHER" id="PTHR24232:SF91">
    <property type="entry name" value="TRANSMEMBRANE PROTEIN LOC653160"/>
    <property type="match status" value="1"/>
</dbReference>
<dbReference type="PROSITE" id="PS50262">
    <property type="entry name" value="G_PROTEIN_RECEP_F1_2"/>
    <property type="match status" value="1"/>
</dbReference>
<evidence type="ECO:0000256" key="5">
    <source>
        <dbReference type="ARBA" id="ARBA00023136"/>
    </source>
</evidence>
<comment type="subcellular location">
    <subcellularLocation>
        <location evidence="1">Membrane</location>
        <topology evidence="1">Multi-pass membrane protein</topology>
    </subcellularLocation>
</comment>
<sequence>MNNSTNTGLGGSYCRINDPVQFILVPAVYCLVLCVGLPGNVAALLVFLQSGRVRKAIRIYLINLTLADIFFNLTLPFWIPYYLAEGHWVLPEAFCRLAGATYYLATYSAMAFMTLISLNRYCTVAKLELALNKPTGALVGCTLAWGLCVACAVPSLATQQTHQAESVSTKCFEQHTERRSYAYAMVVLFAASFLVVLGAYVSILRSLSVAAGPCRGGHRQRAQVMVLGMLLVFVVCVAPYHLSLVPWVADRMSTSLCSPPSFLDNLHMLSVALLSLNSCIDPLIYCFSIKRFRTDLWSIVQRPALAFVLVGHPESSGTEVTLKVQPTWDEEQEISFPSSDLKTVGECLGYLCGFSQHPLVQRSLVVQALTPSEGPVPDLDLVLACKGVSQRSVCRVSFLGS</sequence>
<dbReference type="Proteomes" id="UP000826234">
    <property type="component" value="Unassembled WGS sequence"/>
</dbReference>
<feature type="transmembrane region" description="Helical" evidence="10">
    <location>
        <begin position="99"/>
        <end position="116"/>
    </location>
</feature>
<evidence type="ECO:0000313" key="13">
    <source>
        <dbReference type="Proteomes" id="UP000826234"/>
    </source>
</evidence>
<feature type="transmembrane region" description="Helical" evidence="10">
    <location>
        <begin position="268"/>
        <end position="287"/>
    </location>
</feature>
<protein>
    <recommendedName>
        <fullName evidence="11">G-protein coupled receptors family 1 profile domain-containing protein</fullName>
    </recommendedName>
</protein>
<evidence type="ECO:0000256" key="2">
    <source>
        <dbReference type="ARBA" id="ARBA00022692"/>
    </source>
</evidence>
<gene>
    <name evidence="12" type="ORF">JD844_005339</name>
</gene>
<accession>A0ABQ7TNX7</accession>
<dbReference type="SUPFAM" id="SSF81321">
    <property type="entry name" value="Family A G protein-coupled receptor-like"/>
    <property type="match status" value="1"/>
</dbReference>
<evidence type="ECO:0000256" key="1">
    <source>
        <dbReference type="ARBA" id="ARBA00004141"/>
    </source>
</evidence>
<comment type="similarity">
    <text evidence="9">Belongs to the G-protein coupled receptor 1 family.</text>
</comment>
<name>A0ABQ7TNX7_PHRPL</name>
<evidence type="ECO:0000256" key="10">
    <source>
        <dbReference type="SAM" id="Phobius"/>
    </source>
</evidence>
<keyword evidence="8 9" id="KW-0807">Transducer</keyword>
<keyword evidence="4 9" id="KW-0297">G-protein coupled receptor</keyword>
<dbReference type="PRINTS" id="PR00237">
    <property type="entry name" value="GPCRRHODOPSN"/>
</dbReference>
<dbReference type="Pfam" id="PF00001">
    <property type="entry name" value="7tm_1"/>
    <property type="match status" value="1"/>
</dbReference>
<organism evidence="12 13">
    <name type="scientific">Phrynosoma platyrhinos</name>
    <name type="common">Desert horned lizard</name>
    <dbReference type="NCBI Taxonomy" id="52577"/>
    <lineage>
        <taxon>Eukaryota</taxon>
        <taxon>Metazoa</taxon>
        <taxon>Chordata</taxon>
        <taxon>Craniata</taxon>
        <taxon>Vertebrata</taxon>
        <taxon>Euteleostomi</taxon>
        <taxon>Lepidosauria</taxon>
        <taxon>Squamata</taxon>
        <taxon>Bifurcata</taxon>
        <taxon>Unidentata</taxon>
        <taxon>Episquamata</taxon>
        <taxon>Toxicofera</taxon>
        <taxon>Iguania</taxon>
        <taxon>Phrynosomatidae</taxon>
        <taxon>Phrynosomatinae</taxon>
        <taxon>Phrynosoma</taxon>
    </lineage>
</organism>
<dbReference type="PANTHER" id="PTHR24232">
    <property type="entry name" value="G-PROTEIN COUPLED RECEPTOR"/>
    <property type="match status" value="1"/>
</dbReference>
<keyword evidence="6 9" id="KW-0675">Receptor</keyword>
<feature type="domain" description="G-protein coupled receptors family 1 profile" evidence="11">
    <location>
        <begin position="39"/>
        <end position="285"/>
    </location>
</feature>
<evidence type="ECO:0000256" key="6">
    <source>
        <dbReference type="ARBA" id="ARBA00023170"/>
    </source>
</evidence>
<keyword evidence="13" id="KW-1185">Reference proteome</keyword>
<dbReference type="PROSITE" id="PS00237">
    <property type="entry name" value="G_PROTEIN_RECEP_F1_1"/>
    <property type="match status" value="1"/>
</dbReference>
<feature type="transmembrane region" description="Helical" evidence="10">
    <location>
        <begin position="224"/>
        <end position="248"/>
    </location>
</feature>